<dbReference type="EMBL" id="BOOF01000056">
    <property type="protein sequence ID" value="GIH66633.1"/>
    <property type="molecule type" value="Genomic_DNA"/>
</dbReference>
<proteinExistence type="predicted"/>
<dbReference type="PANTHER" id="PTHR45036">
    <property type="entry name" value="METHYLTRANSFERASE LIKE 7B"/>
    <property type="match status" value="1"/>
</dbReference>
<evidence type="ECO:0000313" key="2">
    <source>
        <dbReference type="Proteomes" id="UP000660454"/>
    </source>
</evidence>
<dbReference type="SUPFAM" id="SSF53335">
    <property type="entry name" value="S-adenosyl-L-methionine-dependent methyltransferases"/>
    <property type="match status" value="1"/>
</dbReference>
<protein>
    <submittedName>
        <fullName evidence="1">Uncharacterized protein</fullName>
    </submittedName>
</protein>
<dbReference type="PANTHER" id="PTHR45036:SF1">
    <property type="entry name" value="METHYLTRANSFERASE LIKE 7A"/>
    <property type="match status" value="1"/>
</dbReference>
<dbReference type="InterPro" id="IPR029063">
    <property type="entry name" value="SAM-dependent_MTases_sf"/>
</dbReference>
<organism evidence="1 2">
    <name type="scientific">Microbispora siamensis</name>
    <dbReference type="NCBI Taxonomy" id="564413"/>
    <lineage>
        <taxon>Bacteria</taxon>
        <taxon>Bacillati</taxon>
        <taxon>Actinomycetota</taxon>
        <taxon>Actinomycetes</taxon>
        <taxon>Streptosporangiales</taxon>
        <taxon>Streptosporangiaceae</taxon>
        <taxon>Microbispora</taxon>
    </lineage>
</organism>
<gene>
    <name evidence="1" type="ORF">Msi02_74500</name>
</gene>
<reference evidence="1 2" key="1">
    <citation type="submission" date="2021-01" db="EMBL/GenBank/DDBJ databases">
        <title>Whole genome shotgun sequence of Microbispora siamensis NBRC 104113.</title>
        <authorList>
            <person name="Komaki H."/>
            <person name="Tamura T."/>
        </authorList>
    </citation>
    <scope>NUCLEOTIDE SEQUENCE [LARGE SCALE GENOMIC DNA]</scope>
    <source>
        <strain evidence="1 2">NBRC 104113</strain>
    </source>
</reference>
<dbReference type="RefSeq" id="WP_204052434.1">
    <property type="nucleotide sequence ID" value="NZ_BOOF01000056.1"/>
</dbReference>
<sequence>MLKPGGQLRFLEHIRADTPGLARLQDVLDATIWPLMVDGCHLGRDAEAELQQAGFRIDRLDRFLFPPARTLVSFHILGTALRGGDE</sequence>
<name>A0ABQ4GYX9_9ACTN</name>
<dbReference type="InterPro" id="IPR052356">
    <property type="entry name" value="Thiol_S-MT"/>
</dbReference>
<evidence type="ECO:0000313" key="1">
    <source>
        <dbReference type="EMBL" id="GIH66633.1"/>
    </source>
</evidence>
<accession>A0ABQ4GYX9</accession>
<keyword evidence="2" id="KW-1185">Reference proteome</keyword>
<comment type="caution">
    <text evidence="1">The sequence shown here is derived from an EMBL/GenBank/DDBJ whole genome shotgun (WGS) entry which is preliminary data.</text>
</comment>
<dbReference type="Proteomes" id="UP000660454">
    <property type="component" value="Unassembled WGS sequence"/>
</dbReference>